<evidence type="ECO:0000313" key="1">
    <source>
        <dbReference type="EMBL" id="KAG0572883.1"/>
    </source>
</evidence>
<gene>
    <name evidence="1" type="ORF">KC19_VG131800</name>
</gene>
<dbReference type="Proteomes" id="UP000822688">
    <property type="component" value="Chromosome V"/>
</dbReference>
<dbReference type="AlphaFoldDB" id="A0A8T0HQQ6"/>
<keyword evidence="2" id="KW-1185">Reference proteome</keyword>
<comment type="caution">
    <text evidence="1">The sequence shown here is derived from an EMBL/GenBank/DDBJ whole genome shotgun (WGS) entry which is preliminary data.</text>
</comment>
<dbReference type="EMBL" id="CM026426">
    <property type="protein sequence ID" value="KAG0572883.1"/>
    <property type="molecule type" value="Genomic_DNA"/>
</dbReference>
<proteinExistence type="predicted"/>
<protein>
    <submittedName>
        <fullName evidence="1">Uncharacterized protein</fullName>
    </submittedName>
</protein>
<accession>A0A8T0HQQ6</accession>
<evidence type="ECO:0000313" key="2">
    <source>
        <dbReference type="Proteomes" id="UP000822688"/>
    </source>
</evidence>
<name>A0A8T0HQQ6_CERPU</name>
<sequence>MGYLKLILIRYTNATLSNWTLRKYTIVTHSSNVCVDKLRLSSAIALEALGAASEPQLQGSVSIFFESGSLSTCFSPNAQYLRLEVYVFSNLNKGQRQILLA</sequence>
<organism evidence="1 2">
    <name type="scientific">Ceratodon purpureus</name>
    <name type="common">Fire moss</name>
    <name type="synonym">Dicranum purpureum</name>
    <dbReference type="NCBI Taxonomy" id="3225"/>
    <lineage>
        <taxon>Eukaryota</taxon>
        <taxon>Viridiplantae</taxon>
        <taxon>Streptophyta</taxon>
        <taxon>Embryophyta</taxon>
        <taxon>Bryophyta</taxon>
        <taxon>Bryophytina</taxon>
        <taxon>Bryopsida</taxon>
        <taxon>Dicranidae</taxon>
        <taxon>Pseudoditrichales</taxon>
        <taxon>Ditrichaceae</taxon>
        <taxon>Ceratodon</taxon>
    </lineage>
</organism>
<reference evidence="1" key="1">
    <citation type="submission" date="2020-06" db="EMBL/GenBank/DDBJ databases">
        <title>WGS assembly of Ceratodon purpureus strain R40.</title>
        <authorList>
            <person name="Carey S.B."/>
            <person name="Jenkins J."/>
            <person name="Shu S."/>
            <person name="Lovell J.T."/>
            <person name="Sreedasyam A."/>
            <person name="Maumus F."/>
            <person name="Tiley G.P."/>
            <person name="Fernandez-Pozo N."/>
            <person name="Barry K."/>
            <person name="Chen C."/>
            <person name="Wang M."/>
            <person name="Lipzen A."/>
            <person name="Daum C."/>
            <person name="Saski C.A."/>
            <person name="Payton A.C."/>
            <person name="Mcbreen J.C."/>
            <person name="Conrad R.E."/>
            <person name="Kollar L.M."/>
            <person name="Olsson S."/>
            <person name="Huttunen S."/>
            <person name="Landis J.B."/>
            <person name="Wickett N.J."/>
            <person name="Johnson M.G."/>
            <person name="Rensing S.A."/>
            <person name="Grimwood J."/>
            <person name="Schmutz J."/>
            <person name="Mcdaniel S.F."/>
        </authorList>
    </citation>
    <scope>NUCLEOTIDE SEQUENCE</scope>
    <source>
        <strain evidence="1">R40</strain>
    </source>
</reference>